<dbReference type="SUPFAM" id="SSF53790">
    <property type="entry name" value="Tetrapyrrole methylase"/>
    <property type="match status" value="1"/>
</dbReference>
<organism evidence="1 2">
    <name type="scientific">Conchiformibius kuhniae</name>
    <dbReference type="NCBI Taxonomy" id="211502"/>
    <lineage>
        <taxon>Bacteria</taxon>
        <taxon>Pseudomonadati</taxon>
        <taxon>Pseudomonadota</taxon>
        <taxon>Betaproteobacteria</taxon>
        <taxon>Neisseriales</taxon>
        <taxon>Neisseriaceae</taxon>
        <taxon>Conchiformibius</taxon>
    </lineage>
</organism>
<dbReference type="GO" id="GO:0006364">
    <property type="term" value="P:rRNA processing"/>
    <property type="evidence" value="ECO:0007669"/>
    <property type="project" value="UniProtKB-KW"/>
</dbReference>
<dbReference type="EMBL" id="CP091521">
    <property type="protein sequence ID" value="UOP04293.1"/>
    <property type="molecule type" value="Genomic_DNA"/>
</dbReference>
<gene>
    <name evidence="1" type="ORF">LVJ77_07880</name>
</gene>
<dbReference type="Proteomes" id="UP000831534">
    <property type="component" value="Chromosome"/>
</dbReference>
<proteinExistence type="predicted"/>
<dbReference type="RefSeq" id="WP_027009836.1">
    <property type="nucleotide sequence ID" value="NZ_CP091521.1"/>
</dbReference>
<accession>A0A8T9MWM1</accession>
<dbReference type="CDD" id="cd11649">
    <property type="entry name" value="RsmI_like"/>
    <property type="match status" value="1"/>
</dbReference>
<dbReference type="InterPro" id="IPR008189">
    <property type="entry name" value="rRNA_ssu_MeTfrase_I"/>
</dbReference>
<evidence type="ECO:0000313" key="2">
    <source>
        <dbReference type="Proteomes" id="UP000831534"/>
    </source>
</evidence>
<dbReference type="InterPro" id="IPR014777">
    <property type="entry name" value="4pyrrole_Mease_sub1"/>
</dbReference>
<keyword evidence="1" id="KW-0489">Methyltransferase</keyword>
<dbReference type="KEGG" id="ckh:LVJ77_07880"/>
<dbReference type="Gene3D" id="3.30.950.10">
    <property type="entry name" value="Methyltransferase, Cobalt-precorrin-4 Transmethylase, Domain 2"/>
    <property type="match status" value="1"/>
</dbReference>
<dbReference type="GO" id="GO:0032259">
    <property type="term" value="P:methylation"/>
    <property type="evidence" value="ECO:0007669"/>
    <property type="project" value="UniProtKB-KW"/>
</dbReference>
<evidence type="ECO:0000313" key="1">
    <source>
        <dbReference type="EMBL" id="UOP04293.1"/>
    </source>
</evidence>
<dbReference type="PIRSF" id="PIRSF005917">
    <property type="entry name" value="MTase_YraL"/>
    <property type="match status" value="1"/>
</dbReference>
<dbReference type="InterPro" id="IPR035996">
    <property type="entry name" value="4pyrrol_Methylase_sf"/>
</dbReference>
<dbReference type="PANTHER" id="PTHR46111">
    <property type="entry name" value="RIBOSOMAL RNA SMALL SUBUNIT METHYLTRANSFERASE I"/>
    <property type="match status" value="1"/>
</dbReference>
<sequence>MPKLFLIPTPLAAPDTPCLLPHEAAQIAHLTDFVVEDAKTARACLRHLGIRTPVRALSLSLLNGHTPADALPDLLRPLHEGRDLGLVSEAGCPAVADPGADLVALAHARGFDVCPLVGPSSIMLALMASGANGQCFAFKGYLPADAEGRAKRLKQLQQRSRTENETQLFIETPYRNQAVLTDAVALLDDDTLLCTATELTSPQQQIISQSIRQWRNLPELPNLKKRPTLFVLHGGAVTKSQHLCR</sequence>
<name>A0A8T9MWM1_9NEIS</name>
<dbReference type="Gene3D" id="3.40.1010.10">
    <property type="entry name" value="Cobalt-precorrin-4 Transmethylase, Domain 1"/>
    <property type="match status" value="1"/>
</dbReference>
<dbReference type="PANTHER" id="PTHR46111:SF2">
    <property type="entry name" value="SAM-DEPENDENT METHYLTRANSFERASE"/>
    <property type="match status" value="1"/>
</dbReference>
<keyword evidence="1" id="KW-0808">Transferase</keyword>
<keyword evidence="2" id="KW-1185">Reference proteome</keyword>
<protein>
    <submittedName>
        <fullName evidence="1">SAM-dependent methyltransferase</fullName>
    </submittedName>
</protein>
<dbReference type="AlphaFoldDB" id="A0A8T9MWM1"/>
<dbReference type="InterPro" id="IPR014776">
    <property type="entry name" value="4pyrrole_Mease_sub2"/>
</dbReference>
<dbReference type="GO" id="GO:0008168">
    <property type="term" value="F:methyltransferase activity"/>
    <property type="evidence" value="ECO:0007669"/>
    <property type="project" value="UniProtKB-KW"/>
</dbReference>
<reference evidence="1" key="2">
    <citation type="submission" date="2024-09" db="EMBL/GenBank/DDBJ databases">
        <authorList>
            <person name="Veyrier F.J."/>
        </authorList>
    </citation>
    <scope>NUCLEOTIDE SEQUENCE</scope>
    <source>
        <strain evidence="1">17694</strain>
    </source>
</reference>
<reference evidence="1" key="1">
    <citation type="journal article" date="2022" name="Res Sq">
        <title>Evolution of multicellular longitudinally dividing oral cavity symbionts (Neisseriaceae).</title>
        <authorList>
            <person name="Nyongesa S."/>
            <person name="Weber P."/>
            <person name="Bernet E."/>
            <person name="Pullido F."/>
            <person name="Nieckarz M."/>
            <person name="Delaby M."/>
            <person name="Nieves C."/>
            <person name="Viehboeck T."/>
            <person name="Krause N."/>
            <person name="Rivera-Millot A."/>
            <person name="Nakamura A."/>
            <person name="Vischer N."/>
            <person name="VanNieuwenhze M."/>
            <person name="Brun Y."/>
            <person name="Cava F."/>
            <person name="Bulgheresi S."/>
            <person name="Veyrier F."/>
        </authorList>
    </citation>
    <scope>NUCLEOTIDE SEQUENCE</scope>
    <source>
        <strain evidence="1">17694</strain>
    </source>
</reference>